<name>A0A0M9G0V7_LEPPY</name>
<dbReference type="Proteomes" id="UP000037923">
    <property type="component" value="Unassembled WGS sequence"/>
</dbReference>
<dbReference type="OrthoDB" id="277563at2759"/>
<organism evidence="2 3">
    <name type="scientific">Leptomonas pyrrhocoris</name>
    <name type="common">Firebug parasite</name>
    <dbReference type="NCBI Taxonomy" id="157538"/>
    <lineage>
        <taxon>Eukaryota</taxon>
        <taxon>Discoba</taxon>
        <taxon>Euglenozoa</taxon>
        <taxon>Kinetoplastea</taxon>
        <taxon>Metakinetoplastina</taxon>
        <taxon>Trypanosomatida</taxon>
        <taxon>Trypanosomatidae</taxon>
        <taxon>Leishmaniinae</taxon>
        <taxon>Leptomonas</taxon>
    </lineage>
</organism>
<keyword evidence="1" id="KW-0472">Membrane</keyword>
<evidence type="ECO:0000313" key="3">
    <source>
        <dbReference type="Proteomes" id="UP000037923"/>
    </source>
</evidence>
<protein>
    <submittedName>
        <fullName evidence="2">Putative endochitinase</fullName>
    </submittedName>
</protein>
<dbReference type="OMA" id="ECYNRDA"/>
<sequence length="185" mass="20002">MTPLDGGGRGACRGRRSALLAGFVVTMVLCAFPTVAVEDPSPNSIICTCRCCYQGGCSAITNVSWSVERCSGCTTKDCNDYISSQAVRAETARLFEGIQGEKPLTSGAVVVEECAVIAVLEAATCTTKSCKRTSTIKAECYDRNAPLTKYSVIFFVLFTIFAVVFGIIKNYIPAFQSLNEKYFNY</sequence>
<dbReference type="AlphaFoldDB" id="A0A0M9G0V7"/>
<feature type="transmembrane region" description="Helical" evidence="1">
    <location>
        <begin position="18"/>
        <end position="36"/>
    </location>
</feature>
<feature type="transmembrane region" description="Helical" evidence="1">
    <location>
        <begin position="152"/>
        <end position="172"/>
    </location>
</feature>
<comment type="caution">
    <text evidence="2">The sequence shown here is derived from an EMBL/GenBank/DDBJ whole genome shotgun (WGS) entry which is preliminary data.</text>
</comment>
<dbReference type="GeneID" id="26905408"/>
<keyword evidence="1" id="KW-0812">Transmembrane</keyword>
<dbReference type="RefSeq" id="XP_015658559.1">
    <property type="nucleotide sequence ID" value="XM_015803043.1"/>
</dbReference>
<dbReference type="EMBL" id="LGTL01000009">
    <property type="protein sequence ID" value="KPA80120.1"/>
    <property type="molecule type" value="Genomic_DNA"/>
</dbReference>
<accession>A0A0M9G0V7</accession>
<dbReference type="VEuPathDB" id="TriTrypDB:LpyrH10_09_2170"/>
<proteinExistence type="predicted"/>
<reference evidence="2 3" key="1">
    <citation type="submission" date="2015-07" db="EMBL/GenBank/DDBJ databases">
        <title>High-quality genome of monoxenous trypanosomatid Leptomonas pyrrhocoris.</title>
        <authorList>
            <person name="Flegontov P."/>
            <person name="Butenko A."/>
            <person name="Firsov S."/>
            <person name="Vlcek C."/>
            <person name="Logacheva M.D."/>
            <person name="Field M."/>
            <person name="Filatov D."/>
            <person name="Flegontova O."/>
            <person name="Gerasimov E."/>
            <person name="Jackson A.P."/>
            <person name="Kelly S."/>
            <person name="Opperdoes F."/>
            <person name="O'Reilly A."/>
            <person name="Votypka J."/>
            <person name="Yurchenko V."/>
            <person name="Lukes J."/>
        </authorList>
    </citation>
    <scope>NUCLEOTIDE SEQUENCE [LARGE SCALE GENOMIC DNA]</scope>
    <source>
        <strain evidence="2">H10</strain>
    </source>
</reference>
<keyword evidence="1" id="KW-1133">Transmembrane helix</keyword>
<evidence type="ECO:0000256" key="1">
    <source>
        <dbReference type="SAM" id="Phobius"/>
    </source>
</evidence>
<evidence type="ECO:0000313" key="2">
    <source>
        <dbReference type="EMBL" id="KPA80120.1"/>
    </source>
</evidence>
<keyword evidence="3" id="KW-1185">Reference proteome</keyword>
<gene>
    <name evidence="2" type="ORF">ABB37_05117</name>
</gene>